<comment type="caution">
    <text evidence="1">The sequence shown here is derived from an EMBL/GenBank/DDBJ whole genome shotgun (WGS) entry which is preliminary data.</text>
</comment>
<accession>A0A7J5YN82</accession>
<dbReference type="EMBL" id="JAAKFY010000010">
    <property type="protein sequence ID" value="KAF3851002.1"/>
    <property type="molecule type" value="Genomic_DNA"/>
</dbReference>
<reference evidence="1 2" key="1">
    <citation type="submission" date="2020-03" db="EMBL/GenBank/DDBJ databases">
        <title>Dissostichus mawsoni Genome sequencing and assembly.</title>
        <authorList>
            <person name="Park H."/>
        </authorList>
    </citation>
    <scope>NUCLEOTIDE SEQUENCE [LARGE SCALE GENOMIC DNA]</scope>
    <source>
        <strain evidence="1">DM0001</strain>
        <tissue evidence="1">Muscle</tissue>
    </source>
</reference>
<evidence type="ECO:0000313" key="2">
    <source>
        <dbReference type="Proteomes" id="UP000518266"/>
    </source>
</evidence>
<keyword evidence="2" id="KW-1185">Reference proteome</keyword>
<sequence length="48" mass="5497">MLKSDTIIGLDLWSERARDTGAGERSGLWADSRSVRRKRKMWMDETAG</sequence>
<dbReference type="Proteomes" id="UP000518266">
    <property type="component" value="Unassembled WGS sequence"/>
</dbReference>
<name>A0A7J5YN82_DISMA</name>
<gene>
    <name evidence="1" type="ORF">F7725_012774</name>
</gene>
<organism evidence="1 2">
    <name type="scientific">Dissostichus mawsoni</name>
    <name type="common">Antarctic cod</name>
    <dbReference type="NCBI Taxonomy" id="36200"/>
    <lineage>
        <taxon>Eukaryota</taxon>
        <taxon>Metazoa</taxon>
        <taxon>Chordata</taxon>
        <taxon>Craniata</taxon>
        <taxon>Vertebrata</taxon>
        <taxon>Euteleostomi</taxon>
        <taxon>Actinopterygii</taxon>
        <taxon>Neopterygii</taxon>
        <taxon>Teleostei</taxon>
        <taxon>Neoteleostei</taxon>
        <taxon>Acanthomorphata</taxon>
        <taxon>Eupercaria</taxon>
        <taxon>Perciformes</taxon>
        <taxon>Notothenioidei</taxon>
        <taxon>Nototheniidae</taxon>
        <taxon>Dissostichus</taxon>
    </lineage>
</organism>
<evidence type="ECO:0000313" key="1">
    <source>
        <dbReference type="EMBL" id="KAF3851002.1"/>
    </source>
</evidence>
<protein>
    <submittedName>
        <fullName evidence="1">Uncharacterized protein</fullName>
    </submittedName>
</protein>
<dbReference type="AlphaFoldDB" id="A0A7J5YN82"/>
<proteinExistence type="predicted"/>